<name>A0A2T8HWM2_9RHOB</name>
<keyword evidence="2" id="KW-1185">Reference proteome</keyword>
<dbReference type="EMBL" id="QDKM01000002">
    <property type="protein sequence ID" value="PVH29825.1"/>
    <property type="molecule type" value="Genomic_DNA"/>
</dbReference>
<evidence type="ECO:0008006" key="3">
    <source>
        <dbReference type="Google" id="ProtNLM"/>
    </source>
</evidence>
<dbReference type="Pfam" id="PF14281">
    <property type="entry name" value="PDDEXK_4"/>
    <property type="match status" value="1"/>
</dbReference>
<evidence type="ECO:0000313" key="1">
    <source>
        <dbReference type="EMBL" id="PVH29825.1"/>
    </source>
</evidence>
<accession>A0A2T8HWM2</accession>
<sequence length="449" mass="50271">MDAPMTMIAGSPTEGAEGLSNTHMATLFEDLLLGAGADDFRQLENWFGGFCPFEAVGMVRQEIRHGHFLTFLMDPNRPHPFHDYFLKVLLLEAIAKSAADQFPLSPLDIHFLDFSDVLVRREKANIDILVELPPAGPDGEKRGLAVAIELKIDAQESGHQLAKYKQYVATEYPESDWNQAFVFLTLDATPASDENESDWIAVSLADVVKAFDKKLDGLDLSGPATEFYRAYAEMVRRRLMKDEELARLAKRIWAKHKTALETLNEYRPDLQGEVFEILADNPNMLVDAVAQKSGYRLAPDTSSARMLRFSVSEWTEIDGFCESHAEWTLSKSLLMLEMSDWGSGKIGLSFVLFPGEADTRSQIYNSILDRAKAGKIQIGRKTAVLAAQFKRLSSMHVQTRLEYEAAMDREASAAELVQSVIGKAEKFLSRNLPVYDEVLRSLLTGHDRG</sequence>
<protein>
    <recommendedName>
        <fullName evidence="3">PD-(D/E)XK nuclease family protein</fullName>
    </recommendedName>
</protein>
<proteinExistence type="predicted"/>
<dbReference type="AlphaFoldDB" id="A0A2T8HWM2"/>
<reference evidence="1 2" key="1">
    <citation type="submission" date="2018-04" db="EMBL/GenBank/DDBJ databases">
        <title>Pararhodobacter oceanense sp. nov., isolated from marine intertidal sediment.</title>
        <authorList>
            <person name="Wang X.-L."/>
            <person name="Du Z.-J."/>
        </authorList>
    </citation>
    <scope>NUCLEOTIDE SEQUENCE [LARGE SCALE GENOMIC DNA]</scope>
    <source>
        <strain evidence="1 2">AM505</strain>
    </source>
</reference>
<comment type="caution">
    <text evidence="1">The sequence shown here is derived from an EMBL/GenBank/DDBJ whole genome shotgun (WGS) entry which is preliminary data.</text>
</comment>
<evidence type="ECO:0000313" key="2">
    <source>
        <dbReference type="Proteomes" id="UP000245911"/>
    </source>
</evidence>
<gene>
    <name evidence="1" type="ORF">DDE20_06915</name>
</gene>
<organism evidence="1 2">
    <name type="scientific">Pararhodobacter oceanensis</name>
    <dbReference type="NCBI Taxonomy" id="2172121"/>
    <lineage>
        <taxon>Bacteria</taxon>
        <taxon>Pseudomonadati</taxon>
        <taxon>Pseudomonadota</taxon>
        <taxon>Alphaproteobacteria</taxon>
        <taxon>Rhodobacterales</taxon>
        <taxon>Paracoccaceae</taxon>
        <taxon>Pararhodobacter</taxon>
    </lineage>
</organism>
<dbReference type="Proteomes" id="UP000245911">
    <property type="component" value="Unassembled WGS sequence"/>
</dbReference>
<dbReference type="OrthoDB" id="7835844at2"/>
<dbReference type="InterPro" id="IPR029470">
    <property type="entry name" value="PDDEXK_4"/>
</dbReference>